<sequence>MIHSIGIRASDFGKLESDQLAKIVRKNNLNSVQLPLHKAIKGIDSISDYIAKETLQMIANHFKRECVSIAVLGCYLNYAHPNKRIREQHLETFKNHIAYANDLDARVIGTETGSVLADYAFHPDNHTKEAYLVFARSLEALLIEAQEKEVTIAIEGVADHIIHSNKKMKQIIKDMQSKYVKVILDPVNLLTSDNYLMQESVLKEAFDLFGDDVLIVHSKDFRVQENKIIETYHGTGDYNFSYLVEAVSSSSQSIDILLENTNVKDLENILTLFQ</sequence>
<dbReference type="RefSeq" id="WP_212695315.1">
    <property type="nucleotide sequence ID" value="NZ_CP058649.1"/>
</dbReference>
<dbReference type="InterPro" id="IPR050312">
    <property type="entry name" value="IolE/XylAMocC-like"/>
</dbReference>
<dbReference type="Pfam" id="PF01261">
    <property type="entry name" value="AP_endonuc_2"/>
    <property type="match status" value="1"/>
</dbReference>
<dbReference type="Proteomes" id="UP000683246">
    <property type="component" value="Chromosome"/>
</dbReference>
<dbReference type="AlphaFoldDB" id="A0A8J8MN92"/>
<gene>
    <name evidence="2" type="ORF">HZI73_20960</name>
</gene>
<dbReference type="KEGG" id="vpy:HZI73_20960"/>
<dbReference type="InterPro" id="IPR036237">
    <property type="entry name" value="Xyl_isomerase-like_sf"/>
</dbReference>
<feature type="domain" description="Xylose isomerase-like TIM barrel" evidence="1">
    <location>
        <begin position="24"/>
        <end position="259"/>
    </location>
</feature>
<name>A0A8J8MN92_9FIRM</name>
<evidence type="ECO:0000313" key="3">
    <source>
        <dbReference type="Proteomes" id="UP000683246"/>
    </source>
</evidence>
<dbReference type="InterPro" id="IPR013022">
    <property type="entry name" value="Xyl_isomerase-like_TIM-brl"/>
</dbReference>
<keyword evidence="3" id="KW-1185">Reference proteome</keyword>
<dbReference type="EMBL" id="CP058649">
    <property type="protein sequence ID" value="QUI24624.1"/>
    <property type="molecule type" value="Genomic_DNA"/>
</dbReference>
<dbReference type="PANTHER" id="PTHR12110">
    <property type="entry name" value="HYDROXYPYRUVATE ISOMERASE"/>
    <property type="match status" value="1"/>
</dbReference>
<dbReference type="Gene3D" id="3.20.20.150">
    <property type="entry name" value="Divalent-metal-dependent TIM barrel enzymes"/>
    <property type="match status" value="1"/>
</dbReference>
<organism evidence="2 3">
    <name type="scientific">Vallitalea pronyensis</name>
    <dbReference type="NCBI Taxonomy" id="1348613"/>
    <lineage>
        <taxon>Bacteria</taxon>
        <taxon>Bacillati</taxon>
        <taxon>Bacillota</taxon>
        <taxon>Clostridia</taxon>
        <taxon>Lachnospirales</taxon>
        <taxon>Vallitaleaceae</taxon>
        <taxon>Vallitalea</taxon>
    </lineage>
</organism>
<dbReference type="SUPFAM" id="SSF51658">
    <property type="entry name" value="Xylose isomerase-like"/>
    <property type="match status" value="1"/>
</dbReference>
<protein>
    <submittedName>
        <fullName evidence="2">TIM barrel protein</fullName>
    </submittedName>
</protein>
<reference evidence="2" key="1">
    <citation type="submission" date="2020-07" db="EMBL/GenBank/DDBJ databases">
        <title>Vallitalea pronyensis genome.</title>
        <authorList>
            <person name="Postec A."/>
        </authorList>
    </citation>
    <scope>NUCLEOTIDE SEQUENCE</scope>
    <source>
        <strain evidence="2">FatNI3</strain>
    </source>
</reference>
<proteinExistence type="predicted"/>
<evidence type="ECO:0000313" key="2">
    <source>
        <dbReference type="EMBL" id="QUI24624.1"/>
    </source>
</evidence>
<evidence type="ECO:0000259" key="1">
    <source>
        <dbReference type="Pfam" id="PF01261"/>
    </source>
</evidence>
<accession>A0A8J8MN92</accession>